<dbReference type="SMART" id="SM00382">
    <property type="entry name" value="AAA"/>
    <property type="match status" value="1"/>
</dbReference>
<dbReference type="AlphaFoldDB" id="A0AA96WQW3"/>
<dbReference type="InterPro" id="IPR003959">
    <property type="entry name" value="ATPase_AAA_core"/>
</dbReference>
<feature type="domain" description="AAA+ ATPase" evidence="4">
    <location>
        <begin position="484"/>
        <end position="616"/>
    </location>
</feature>
<dbReference type="InterPro" id="IPR027417">
    <property type="entry name" value="P-loop_NTPase"/>
</dbReference>
<dbReference type="InterPro" id="IPR050221">
    <property type="entry name" value="26S_Proteasome_ATPase"/>
</dbReference>
<keyword evidence="2" id="KW-0547">Nucleotide-binding</keyword>
<evidence type="ECO:0000313" key="5">
    <source>
        <dbReference type="EMBL" id="WNZ27756.1"/>
    </source>
</evidence>
<dbReference type="EMBL" id="CP053587">
    <property type="protein sequence ID" value="WNZ27756.1"/>
    <property type="molecule type" value="Genomic_DNA"/>
</dbReference>
<organism evidence="5">
    <name type="scientific">Leptolyngbya sp. NK1-12</name>
    <dbReference type="NCBI Taxonomy" id="2547451"/>
    <lineage>
        <taxon>Bacteria</taxon>
        <taxon>Bacillati</taxon>
        <taxon>Cyanobacteriota</taxon>
        <taxon>Cyanophyceae</taxon>
        <taxon>Leptolyngbyales</taxon>
        <taxon>Leptolyngbyaceae</taxon>
        <taxon>Leptolyngbya group</taxon>
        <taxon>Leptolyngbya</taxon>
    </lineage>
</organism>
<reference evidence="5" key="1">
    <citation type="submission" date="2020-05" db="EMBL/GenBank/DDBJ databases">
        <authorList>
            <person name="Zhu T."/>
            <person name="Keshari N."/>
            <person name="Lu X."/>
        </authorList>
    </citation>
    <scope>NUCLEOTIDE SEQUENCE</scope>
    <source>
        <strain evidence="5">NK1-12</strain>
    </source>
</reference>
<dbReference type="Pfam" id="PF00004">
    <property type="entry name" value="AAA"/>
    <property type="match status" value="1"/>
</dbReference>
<dbReference type="Gene3D" id="3.40.50.300">
    <property type="entry name" value="P-loop containing nucleotide triphosphate hydrolases"/>
    <property type="match status" value="1"/>
</dbReference>
<evidence type="ECO:0000259" key="4">
    <source>
        <dbReference type="SMART" id="SM00382"/>
    </source>
</evidence>
<gene>
    <name evidence="5" type="ORF">HJG54_33505</name>
</gene>
<protein>
    <submittedName>
        <fullName evidence="5">ATP-binding protein</fullName>
    </submittedName>
</protein>
<keyword evidence="3 5" id="KW-0067">ATP-binding</keyword>
<dbReference type="GO" id="GO:0005524">
    <property type="term" value="F:ATP binding"/>
    <property type="evidence" value="ECO:0007669"/>
    <property type="project" value="UniProtKB-KW"/>
</dbReference>
<dbReference type="CDD" id="cd19481">
    <property type="entry name" value="RecA-like_protease"/>
    <property type="match status" value="1"/>
</dbReference>
<dbReference type="PANTHER" id="PTHR23073">
    <property type="entry name" value="26S PROTEASOME REGULATORY SUBUNIT"/>
    <property type="match status" value="1"/>
</dbReference>
<evidence type="ECO:0000256" key="1">
    <source>
        <dbReference type="ARBA" id="ARBA00006914"/>
    </source>
</evidence>
<sequence>MITPLAPIASPRSLLTALRLLDSFLQTAIVHAQIAHGTAPFTDPYQGLYVTQDQVMRDLEREPGEAPLPDHPHFLQQIDAAVQESIALTKLQQTFQLSSFEMAIVLMAIAPEIDLRYERIYAYLQDDITRKRPTVQLALNLLCATATDKLHCRDRFSAHSPLIRYGILHLVPDPNQIQPPLLAHYLKLDEQITRFLTHTPGLDGRLQPFSQLIQPAIAVEQLPLSADLQQMLHNLCNHSASLPPLYLHDMGGLADRVAGVIAHRCNRSLLTVDLCIAHRLNTNLESILRLLCREAQMQNAIVHLPGIDKLLETDAPFRLLEILGEYSGIHILSGQTLPPALNGQAMTIALPLPDFAQQQTYWQMQLHDRGIALEPEAVNQLSNRFRLTPEQIDRAIATACINATYRTPSPSAIPEMADLFTAARQQCGQELKGLANKLTPHYTWNDMVLPEETFEQLREVCNYAKYRSTVLGQWGFGRKLSLGKGISMLFCGSPGTGKTMAAEVIATDLQLDLYRIDLSQIVSKYIGETEKNLDRIFTAAERANAILFFDEADALFGKRSDVKDAHDRYANLEVGYLLQKMEEYTGVSVLATNLRQNIDDAFIRRIQAIVEFPFPDEAARYHLWQVVFPVETPLDEAIDFAFLAQKIKLAGGNIKNIALAAAFSAASAGERVSMHHLLKAAQREYQKSGRTWEAPISQHYLYDDDCFIQ</sequence>
<dbReference type="Pfam" id="PF22977">
    <property type="entry name" value="WHD"/>
    <property type="match status" value="1"/>
</dbReference>
<name>A0AA96WQW3_9CYAN</name>
<dbReference type="InterPro" id="IPR003593">
    <property type="entry name" value="AAA+_ATPase"/>
</dbReference>
<comment type="similarity">
    <text evidence="1">Belongs to the AAA ATPase family.</text>
</comment>
<dbReference type="RefSeq" id="WP_316436223.1">
    <property type="nucleotide sequence ID" value="NZ_CP053587.1"/>
</dbReference>
<proteinExistence type="inferred from homology"/>
<evidence type="ECO:0000256" key="2">
    <source>
        <dbReference type="ARBA" id="ARBA00022741"/>
    </source>
</evidence>
<accession>A0AA96WQW3</accession>
<dbReference type="SUPFAM" id="SSF52540">
    <property type="entry name" value="P-loop containing nucleoside triphosphate hydrolases"/>
    <property type="match status" value="2"/>
</dbReference>
<dbReference type="GO" id="GO:0016887">
    <property type="term" value="F:ATP hydrolysis activity"/>
    <property type="evidence" value="ECO:0007669"/>
    <property type="project" value="InterPro"/>
</dbReference>
<evidence type="ECO:0000256" key="3">
    <source>
        <dbReference type="ARBA" id="ARBA00022840"/>
    </source>
</evidence>
<dbReference type="InterPro" id="IPR054472">
    <property type="entry name" value="WHD"/>
</dbReference>